<proteinExistence type="predicted"/>
<reference evidence="1" key="1">
    <citation type="submission" date="2014-11" db="EMBL/GenBank/DDBJ databases">
        <authorList>
            <person name="Amaro Gonzalez C."/>
        </authorList>
    </citation>
    <scope>NUCLEOTIDE SEQUENCE</scope>
</reference>
<name>A0A0E9W4K0_ANGAN</name>
<protein>
    <submittedName>
        <fullName evidence="1">Uncharacterized protein</fullName>
    </submittedName>
</protein>
<dbReference type="AlphaFoldDB" id="A0A0E9W4K0"/>
<organism evidence="1">
    <name type="scientific">Anguilla anguilla</name>
    <name type="common">European freshwater eel</name>
    <name type="synonym">Muraena anguilla</name>
    <dbReference type="NCBI Taxonomy" id="7936"/>
    <lineage>
        <taxon>Eukaryota</taxon>
        <taxon>Metazoa</taxon>
        <taxon>Chordata</taxon>
        <taxon>Craniata</taxon>
        <taxon>Vertebrata</taxon>
        <taxon>Euteleostomi</taxon>
        <taxon>Actinopterygii</taxon>
        <taxon>Neopterygii</taxon>
        <taxon>Teleostei</taxon>
        <taxon>Anguilliformes</taxon>
        <taxon>Anguillidae</taxon>
        <taxon>Anguilla</taxon>
    </lineage>
</organism>
<evidence type="ECO:0000313" key="1">
    <source>
        <dbReference type="EMBL" id="JAH84418.1"/>
    </source>
</evidence>
<dbReference type="EMBL" id="GBXM01024159">
    <property type="protein sequence ID" value="JAH84418.1"/>
    <property type="molecule type" value="Transcribed_RNA"/>
</dbReference>
<accession>A0A0E9W4K0</accession>
<sequence>MDGQTDRQTDLDLTPFCVQQRKLCTGRPD</sequence>
<reference evidence="1" key="2">
    <citation type="journal article" date="2015" name="Fish Shellfish Immunol.">
        <title>Early steps in the European eel (Anguilla anguilla)-Vibrio vulnificus interaction in the gills: Role of the RtxA13 toxin.</title>
        <authorList>
            <person name="Callol A."/>
            <person name="Pajuelo D."/>
            <person name="Ebbesson L."/>
            <person name="Teles M."/>
            <person name="MacKenzie S."/>
            <person name="Amaro C."/>
        </authorList>
    </citation>
    <scope>NUCLEOTIDE SEQUENCE</scope>
</reference>